<dbReference type="Pfam" id="PF07973">
    <property type="entry name" value="tRNA_SAD"/>
    <property type="match status" value="1"/>
</dbReference>
<evidence type="ECO:0000256" key="9">
    <source>
        <dbReference type="ARBA" id="ARBA00022917"/>
    </source>
</evidence>
<protein>
    <recommendedName>
        <fullName evidence="3">Alanine--tRNA ligase</fullName>
        <ecNumber evidence="2">6.1.1.7</ecNumber>
    </recommendedName>
</protein>
<dbReference type="SUPFAM" id="SSF50447">
    <property type="entry name" value="Translation proteins"/>
    <property type="match status" value="1"/>
</dbReference>
<reference evidence="14" key="1">
    <citation type="submission" date="2025-08" db="UniProtKB">
        <authorList>
            <consortium name="RefSeq"/>
        </authorList>
    </citation>
    <scope>IDENTIFICATION</scope>
    <source>
        <tissue evidence="14">Whole larvae</tissue>
    </source>
</reference>
<proteinExistence type="inferred from homology"/>
<evidence type="ECO:0000259" key="12">
    <source>
        <dbReference type="PROSITE" id="PS50860"/>
    </source>
</evidence>
<feature type="binding site" evidence="11">
    <location>
        <position position="634"/>
    </location>
    <ligand>
        <name>Zn(2+)</name>
        <dbReference type="ChEBI" id="CHEBI:29105"/>
    </ligand>
</feature>
<dbReference type="SUPFAM" id="SSF55681">
    <property type="entry name" value="Class II aaRS and biotin synthetases"/>
    <property type="match status" value="1"/>
</dbReference>
<keyword evidence="10 11" id="KW-0030">Aminoacyl-tRNA synthetase</keyword>
<keyword evidence="13" id="KW-1185">Reference proteome</keyword>
<evidence type="ECO:0000256" key="11">
    <source>
        <dbReference type="HAMAP-Rule" id="MF_03133"/>
    </source>
</evidence>
<dbReference type="InterPro" id="IPR018163">
    <property type="entry name" value="Thr/Ala-tRNA-synth_IIc_edit"/>
</dbReference>
<keyword evidence="7 11" id="KW-0067">ATP-binding</keyword>
<dbReference type="HAMAP" id="MF_00036_B">
    <property type="entry name" value="Ala_tRNA_synth_B"/>
    <property type="match status" value="1"/>
</dbReference>
<evidence type="ECO:0000256" key="4">
    <source>
        <dbReference type="ARBA" id="ARBA00022555"/>
    </source>
</evidence>
<comment type="similarity">
    <text evidence="1">Belongs to the class-II aminoacyl-tRNA synthetase family. Alax-L subfamily.</text>
</comment>
<dbReference type="PANTHER" id="PTHR11777:SF39">
    <property type="entry name" value="ALANINE--TRNA LIGASE, MITOCHONDRIAL"/>
    <property type="match status" value="1"/>
</dbReference>
<dbReference type="CDD" id="cd00673">
    <property type="entry name" value="AlaRS_core"/>
    <property type="match status" value="1"/>
</dbReference>
<evidence type="ECO:0000313" key="13">
    <source>
        <dbReference type="Proteomes" id="UP001652740"/>
    </source>
</evidence>
<dbReference type="InterPro" id="IPR045864">
    <property type="entry name" value="aa-tRNA-synth_II/BPL/LPL"/>
</dbReference>
<dbReference type="InterPro" id="IPR050058">
    <property type="entry name" value="Ala-tRNA_ligase"/>
</dbReference>
<evidence type="ECO:0000256" key="2">
    <source>
        <dbReference type="ARBA" id="ARBA00013168"/>
    </source>
</evidence>
<name>A0ABM3MYU0_GALME</name>
<evidence type="ECO:0000256" key="5">
    <source>
        <dbReference type="ARBA" id="ARBA00022598"/>
    </source>
</evidence>
<feature type="binding site" evidence="11">
    <location>
        <position position="742"/>
    </location>
    <ligand>
        <name>Zn(2+)</name>
        <dbReference type="ChEBI" id="CHEBI:29105"/>
    </ligand>
</feature>
<keyword evidence="9 11" id="KW-0648">Protein biosynthesis</keyword>
<dbReference type="Gene3D" id="3.30.980.10">
    <property type="entry name" value="Threonyl-trna Synthetase, Chain A, domain 2"/>
    <property type="match status" value="1"/>
</dbReference>
<evidence type="ECO:0000256" key="10">
    <source>
        <dbReference type="ARBA" id="ARBA00023146"/>
    </source>
</evidence>
<keyword evidence="4 11" id="KW-0820">tRNA-binding</keyword>
<evidence type="ECO:0000256" key="7">
    <source>
        <dbReference type="ARBA" id="ARBA00022840"/>
    </source>
</evidence>
<accession>A0ABM3MYU0</accession>
<dbReference type="Pfam" id="PF01411">
    <property type="entry name" value="tRNA-synt_2c"/>
    <property type="match status" value="2"/>
</dbReference>
<sequence length="1015" mass="113102">MLRIPVKRRIHPHNSWIRSKSSSSSSFIRSTFIDYFVSQHGHKHVKSSPVVPLFDPTVPFVNAGMNQFKGVFLGTVDAPYPRVVNSQKCIRVGGKHNDLDIVGTDGHHHTFFEMLGNWSFGDYYKKEACRMAWNLLLGPYRLKPDNLVVTYFSGDAAIGLTEDRECRDIWKQIGVPESRIRGLGAADNFWEMGATGPCGPCTEIHYVHPDGSLTEIWNLVFIQCNRETNGSVSSLRRQHVDTGMGLERAAALLQAVPSNYDTDLFQPIIRAIHKNSKGIPAYSGRYGSDATLDTAYRRLADHARMVSACLADGAFPASNLNLKQIMRKSFKISTDIFQNPRLLIHLYDEVVNTLGTTYPELEKKEKDAKVIIEHEMHAYEKMRAGLVKKWRELVKQYPEVEEMSDVELGGFALGYKEFKETIAKQKSIVIPGELVFKLYDTHGFQEELIERIAKLNKLEIDKEGFWKLLSQHKSRHKTAFKEQSSNKGLLFDLTIEKLIKSGVTSTNDVHKYEYQVIDNKIEFKPLKTNVIAILSEDCEWIDYLEPCENKPYYLVTKDTNFYCEEGGQIADYGAIRINEDFTLKVDSVFKIRDFVFHKGYFSVNQAKDCNYINNKSDIILEIDSDRRLNIMRNHTGVHLLNAALKQVLPNSVVCQIGSGVTEKGLYLNLSVYGEKLSQDVVLQAQNLIRQSIHANAQVETRVVDDAQIVQAEDVTTVPGELYPERGLRVVGVAPPLLSKELCCGTHVPSTGVLEDFCITNIKGAGSNTPTIHALTGDAAKEARELFCRAEKLEQVIDLASSERRHEEISSIKQQLLELCGTSGAPYGEYAACLARVNTLLKKNVNKNEMALQVIAEIEVRETFAEARAAGRQFVVHFVRCSYLMQADGLAAALAASGLPEDGTGAPAPSLLLGCAGGTILATCRVPQELVSPSFSAERWLGCVAAVFGARLLTHADAADRTLYAEMAGAKVSLINCEQLVQDAMRVAIKYAQAHVKDNGDRSATGGHTTKNRQQN</sequence>
<dbReference type="InterPro" id="IPR012947">
    <property type="entry name" value="tRNA_SAD"/>
</dbReference>
<dbReference type="InterPro" id="IPR009000">
    <property type="entry name" value="Transl_B-barrel_sf"/>
</dbReference>
<evidence type="ECO:0000256" key="1">
    <source>
        <dbReference type="ARBA" id="ARBA00008429"/>
    </source>
</evidence>
<dbReference type="GeneID" id="113513378"/>
<evidence type="ECO:0000256" key="3">
    <source>
        <dbReference type="ARBA" id="ARBA00017959"/>
    </source>
</evidence>
<dbReference type="GO" id="GO:0016874">
    <property type="term" value="F:ligase activity"/>
    <property type="evidence" value="ECO:0007669"/>
    <property type="project" value="UniProtKB-KW"/>
</dbReference>
<feature type="binding site" evidence="11">
    <location>
        <position position="638"/>
    </location>
    <ligand>
        <name>Zn(2+)</name>
        <dbReference type="ChEBI" id="CHEBI:29105"/>
    </ligand>
</feature>
<comment type="cofactor">
    <cofactor evidence="11">
        <name>Zn(2+)</name>
        <dbReference type="ChEBI" id="CHEBI:29105"/>
    </cofactor>
    <text evidence="11">Binds 1 zinc ion per subunit.</text>
</comment>
<feature type="binding site" evidence="11">
    <location>
        <position position="746"/>
    </location>
    <ligand>
        <name>Zn(2+)</name>
        <dbReference type="ChEBI" id="CHEBI:29105"/>
    </ligand>
</feature>
<dbReference type="PRINTS" id="PR00980">
    <property type="entry name" value="TRNASYNTHALA"/>
</dbReference>
<evidence type="ECO:0000256" key="8">
    <source>
        <dbReference type="ARBA" id="ARBA00022884"/>
    </source>
</evidence>
<keyword evidence="6 11" id="KW-0547">Nucleotide-binding</keyword>
<evidence type="ECO:0000313" key="14">
    <source>
        <dbReference type="RefSeq" id="XP_052756515.1"/>
    </source>
</evidence>
<dbReference type="InterPro" id="IPR002318">
    <property type="entry name" value="Ala-tRNA-lgiase_IIc"/>
</dbReference>
<dbReference type="EC" id="6.1.1.7" evidence="2"/>
<comment type="function">
    <text evidence="11">Catalyzes the attachment of alanine to tRNA(Ala) in a two-step reaction: alanine is first activated by ATP to form Ala-AMP and then transferred to the acceptor end of tRNA(Ala). Also edits incorrectly charged tRNA(Ala) via its editing domain.</text>
</comment>
<dbReference type="InterPro" id="IPR018162">
    <property type="entry name" value="Ala-tRNA-ligase_IIc_anticod-bd"/>
</dbReference>
<dbReference type="PROSITE" id="PS50860">
    <property type="entry name" value="AA_TRNA_LIGASE_II_ALA"/>
    <property type="match status" value="1"/>
</dbReference>
<gene>
    <name evidence="14" type="primary">LOC113513378</name>
</gene>
<dbReference type="SUPFAM" id="SSF55186">
    <property type="entry name" value="ThrRS/AlaRS common domain"/>
    <property type="match status" value="1"/>
</dbReference>
<dbReference type="SMART" id="SM00863">
    <property type="entry name" value="tRNA_SAD"/>
    <property type="match status" value="1"/>
</dbReference>
<dbReference type="InterPro" id="IPR023033">
    <property type="entry name" value="Ala_tRNA_ligase_euk/bac"/>
</dbReference>
<evidence type="ECO:0000256" key="6">
    <source>
        <dbReference type="ARBA" id="ARBA00022741"/>
    </source>
</evidence>
<organism evidence="13 14">
    <name type="scientific">Galleria mellonella</name>
    <name type="common">Greater wax moth</name>
    <dbReference type="NCBI Taxonomy" id="7137"/>
    <lineage>
        <taxon>Eukaryota</taxon>
        <taxon>Metazoa</taxon>
        <taxon>Ecdysozoa</taxon>
        <taxon>Arthropoda</taxon>
        <taxon>Hexapoda</taxon>
        <taxon>Insecta</taxon>
        <taxon>Pterygota</taxon>
        <taxon>Neoptera</taxon>
        <taxon>Endopterygota</taxon>
        <taxon>Lepidoptera</taxon>
        <taxon>Glossata</taxon>
        <taxon>Ditrysia</taxon>
        <taxon>Pyraloidea</taxon>
        <taxon>Pyralidae</taxon>
        <taxon>Galleriinae</taxon>
        <taxon>Galleria</taxon>
    </lineage>
</organism>
<keyword evidence="5 11" id="KW-0436">Ligase</keyword>
<comment type="domain">
    <text evidence="11">Consists of three domains; the N-terminal catalytic domain, the editing domain and the C-terminal C-Ala domain. The editing domain removes incorrectly charged amino acids, while the C-Ala domain, along with tRNA(Ala), serves as a bridge to cooperatively bring together the editing and aminoacylation centers thus stimulating deacylation of misacylated tRNAs.</text>
</comment>
<feature type="domain" description="Alanyl-transfer RNA synthetases family profile" evidence="12">
    <location>
        <begin position="23"/>
        <end position="785"/>
    </location>
</feature>
<dbReference type="Proteomes" id="UP001652740">
    <property type="component" value="Unplaced"/>
</dbReference>
<dbReference type="NCBIfam" id="TIGR00344">
    <property type="entry name" value="alaS"/>
    <property type="match status" value="1"/>
</dbReference>
<keyword evidence="8 11" id="KW-0694">RNA-binding</keyword>
<dbReference type="Gene3D" id="2.40.30.130">
    <property type="match status" value="1"/>
</dbReference>
<comment type="subunit">
    <text evidence="11">Monomer.</text>
</comment>
<dbReference type="PANTHER" id="PTHR11777">
    <property type="entry name" value="ALANYL-TRNA SYNTHETASE"/>
    <property type="match status" value="1"/>
</dbReference>
<dbReference type="InterPro" id="IPR018164">
    <property type="entry name" value="Ala-tRNA-synth_IIc_N"/>
</dbReference>
<comment type="catalytic activity">
    <reaction evidence="11">
        <text>tRNA(Ala) + L-alanine + ATP = L-alanyl-tRNA(Ala) + AMP + diphosphate</text>
        <dbReference type="Rhea" id="RHEA:12540"/>
        <dbReference type="Rhea" id="RHEA-COMP:9657"/>
        <dbReference type="Rhea" id="RHEA-COMP:9923"/>
        <dbReference type="ChEBI" id="CHEBI:30616"/>
        <dbReference type="ChEBI" id="CHEBI:33019"/>
        <dbReference type="ChEBI" id="CHEBI:57972"/>
        <dbReference type="ChEBI" id="CHEBI:78442"/>
        <dbReference type="ChEBI" id="CHEBI:78497"/>
        <dbReference type="ChEBI" id="CHEBI:456215"/>
        <dbReference type="EC" id="6.1.1.7"/>
    </reaction>
</comment>
<dbReference type="InterPro" id="IPR018165">
    <property type="entry name" value="Ala-tRNA-synth_IIc_core"/>
</dbReference>
<dbReference type="SUPFAM" id="SSF101353">
    <property type="entry name" value="Putative anticodon-binding domain of alanyl-tRNA synthetase (AlaRS)"/>
    <property type="match status" value="1"/>
</dbReference>
<keyword evidence="11" id="KW-0862">Zinc</keyword>
<keyword evidence="11" id="KW-0479">Metal-binding</keyword>
<dbReference type="Gene3D" id="3.30.930.10">
    <property type="entry name" value="Bira Bifunctional Protein, Domain 2"/>
    <property type="match status" value="1"/>
</dbReference>
<dbReference type="RefSeq" id="XP_052756515.1">
    <property type="nucleotide sequence ID" value="XM_052900555.1"/>
</dbReference>